<dbReference type="AlphaFoldDB" id="A0AB39V1Z3"/>
<gene>
    <name evidence="1" type="ORF">AB8B28_06145</name>
</gene>
<name>A0AB39V1Z3_9FUSO</name>
<organism evidence="1">
    <name type="scientific">Leptotrichia alba</name>
    <dbReference type="NCBI Taxonomy" id="3239304"/>
    <lineage>
        <taxon>Bacteria</taxon>
        <taxon>Fusobacteriati</taxon>
        <taxon>Fusobacteriota</taxon>
        <taxon>Fusobacteriia</taxon>
        <taxon>Fusobacteriales</taxon>
        <taxon>Leptotrichiaceae</taxon>
        <taxon>Leptotrichia</taxon>
    </lineage>
</organism>
<sequence length="150" mass="17429">MWKLKVKEGLVNVKDENNMEIFDIEIINNGKIEKNKLFLSEIEDEINLKIEIERTIYFSKSDNIFDSVVELRKKLELNNIYLLCNASVINVYPSGMQKEFGGTKAYKLQMGKQAALSDVVDIFDYDSELKIGSVKEQEEFYENWIESLGK</sequence>
<dbReference type="EMBL" id="CP165647">
    <property type="protein sequence ID" value="XDU61243.1"/>
    <property type="molecule type" value="Genomic_DNA"/>
</dbReference>
<evidence type="ECO:0000313" key="1">
    <source>
        <dbReference type="EMBL" id="XDU61243.1"/>
    </source>
</evidence>
<protein>
    <submittedName>
        <fullName evidence="1">Uncharacterized protein</fullName>
    </submittedName>
</protein>
<dbReference type="KEGG" id="lala:AB8B28_06145"/>
<accession>A0AB39V1Z3</accession>
<proteinExistence type="predicted"/>
<reference evidence="1" key="1">
    <citation type="submission" date="2024-07" db="EMBL/GenBank/DDBJ databases">
        <authorList>
            <person name="Li X.-J."/>
            <person name="Wang X."/>
        </authorList>
    </citation>
    <scope>NUCLEOTIDE SEQUENCE</scope>
    <source>
        <strain evidence="1">HSP-536</strain>
    </source>
</reference>
<dbReference type="RefSeq" id="WP_369714699.1">
    <property type="nucleotide sequence ID" value="NZ_CP165647.1"/>
</dbReference>